<organism evidence="2 3">
    <name type="scientific">Aureispira anguillae</name>
    <dbReference type="NCBI Taxonomy" id="2864201"/>
    <lineage>
        <taxon>Bacteria</taxon>
        <taxon>Pseudomonadati</taxon>
        <taxon>Bacteroidota</taxon>
        <taxon>Saprospiria</taxon>
        <taxon>Saprospirales</taxon>
        <taxon>Saprospiraceae</taxon>
        <taxon>Aureispira</taxon>
    </lineage>
</organism>
<feature type="transmembrane region" description="Helical" evidence="1">
    <location>
        <begin position="42"/>
        <end position="62"/>
    </location>
</feature>
<reference evidence="2" key="1">
    <citation type="submission" date="2022-09" db="EMBL/GenBank/DDBJ databases">
        <title>Aureispira anguillicida sp. nov., isolated from Leptocephalus of Japanese eel Anguilla japonica.</title>
        <authorList>
            <person name="Yuasa K."/>
            <person name="Mekata T."/>
            <person name="Ikunari K."/>
        </authorList>
    </citation>
    <scope>NUCLEOTIDE SEQUENCE</scope>
    <source>
        <strain evidence="2">EL160426</strain>
    </source>
</reference>
<dbReference type="AlphaFoldDB" id="A0A915YJ49"/>
<feature type="transmembrane region" description="Helical" evidence="1">
    <location>
        <begin position="74"/>
        <end position="94"/>
    </location>
</feature>
<evidence type="ECO:0000313" key="3">
    <source>
        <dbReference type="Proteomes" id="UP001060919"/>
    </source>
</evidence>
<dbReference type="EMBL" id="AP026867">
    <property type="protein sequence ID" value="BDS14162.1"/>
    <property type="molecule type" value="Genomic_DNA"/>
</dbReference>
<keyword evidence="1" id="KW-0472">Membrane</keyword>
<evidence type="ECO:0000256" key="1">
    <source>
        <dbReference type="SAM" id="Phobius"/>
    </source>
</evidence>
<keyword evidence="3" id="KW-1185">Reference proteome</keyword>
<gene>
    <name evidence="2" type="ORF">AsAng_0049340</name>
</gene>
<name>A0A915YJ49_9BACT</name>
<dbReference type="Proteomes" id="UP001060919">
    <property type="component" value="Chromosome"/>
</dbReference>
<dbReference type="KEGG" id="aup:AsAng_0049340"/>
<keyword evidence="1" id="KW-0812">Transmembrane</keyword>
<dbReference type="RefSeq" id="WP_264789391.1">
    <property type="nucleotide sequence ID" value="NZ_AP026867.1"/>
</dbReference>
<evidence type="ECO:0000313" key="2">
    <source>
        <dbReference type="EMBL" id="BDS14162.1"/>
    </source>
</evidence>
<sequence>MENLEKQRVGKLLMELIWWGLTGLIAWMVTQPLWADFVKQHFIYEVIIFVVIFITYTRYLFLLKYTFLAKLQPLKFILIFASIPLAFYLIQLFFNYQDFLEKQNEGMIEFQSYFREGITFNEHYDLLRYLTKVYTFFGLSAIIIVVMAPFRLLISYWRVYNNTGTV</sequence>
<keyword evidence="1" id="KW-1133">Transmembrane helix</keyword>
<feature type="transmembrane region" description="Helical" evidence="1">
    <location>
        <begin position="133"/>
        <end position="154"/>
    </location>
</feature>
<proteinExistence type="predicted"/>
<feature type="transmembrane region" description="Helical" evidence="1">
    <location>
        <begin position="12"/>
        <end position="30"/>
    </location>
</feature>
<protein>
    <submittedName>
        <fullName evidence="2">Uncharacterized protein</fullName>
    </submittedName>
</protein>
<accession>A0A915YJ49</accession>